<accession>A0AAT9GFS6</accession>
<sequence length="79" mass="8915">MKNIVLICLLIAFTACSGSQVRQFCKKAGNQVANCCTSMSLKQRKALQQGNMMHEEEKSVPQQPQAISILEWNEAIFIW</sequence>
<protein>
    <recommendedName>
        <fullName evidence="3">Lipoprotein</fullName>
    </recommendedName>
</protein>
<evidence type="ECO:0000313" key="2">
    <source>
        <dbReference type="EMBL" id="BFG69500.1"/>
    </source>
</evidence>
<gene>
    <name evidence="2" type="ORF">KACHI17_03810</name>
</gene>
<feature type="signal peptide" evidence="1">
    <location>
        <begin position="1"/>
        <end position="17"/>
    </location>
</feature>
<proteinExistence type="predicted"/>
<evidence type="ECO:0000256" key="1">
    <source>
        <dbReference type="SAM" id="SignalP"/>
    </source>
</evidence>
<evidence type="ECO:0008006" key="3">
    <source>
        <dbReference type="Google" id="ProtNLM"/>
    </source>
</evidence>
<dbReference type="AlphaFoldDB" id="A0AAT9GFS6"/>
<reference evidence="2" key="1">
    <citation type="submission" date="2024-02" db="EMBL/GenBank/DDBJ databases">
        <title>Sediminibacterium planktonica sp. nov. and Sediminibacterium longus sp. nov., isolated from surface lake and river water.</title>
        <authorList>
            <person name="Watanabe K."/>
            <person name="Takemine S."/>
            <person name="Ishii Y."/>
            <person name="Ogata Y."/>
            <person name="Shindo C."/>
            <person name="Suda W."/>
        </authorList>
    </citation>
    <scope>NUCLEOTIDE SEQUENCE</scope>
    <source>
        <strain evidence="2">KACHI17</strain>
    </source>
</reference>
<feature type="chain" id="PRO_5043747963" description="Lipoprotein" evidence="1">
    <location>
        <begin position="18"/>
        <end position="79"/>
    </location>
</feature>
<name>A0AAT9GFS6_9BACT</name>
<dbReference type="EMBL" id="AP029612">
    <property type="protein sequence ID" value="BFG69500.1"/>
    <property type="molecule type" value="Genomic_DNA"/>
</dbReference>
<dbReference type="RefSeq" id="WP_353549821.1">
    <property type="nucleotide sequence ID" value="NZ_AP029612.1"/>
</dbReference>
<dbReference type="PROSITE" id="PS51257">
    <property type="entry name" value="PROKAR_LIPOPROTEIN"/>
    <property type="match status" value="1"/>
</dbReference>
<organism evidence="2">
    <name type="scientific">Sediminibacterium sp. KACHI17</name>
    <dbReference type="NCBI Taxonomy" id="1751071"/>
    <lineage>
        <taxon>Bacteria</taxon>
        <taxon>Pseudomonadati</taxon>
        <taxon>Bacteroidota</taxon>
        <taxon>Chitinophagia</taxon>
        <taxon>Chitinophagales</taxon>
        <taxon>Chitinophagaceae</taxon>
        <taxon>Sediminibacterium</taxon>
    </lineage>
</organism>
<keyword evidence="1" id="KW-0732">Signal</keyword>